<evidence type="ECO:0000313" key="2">
    <source>
        <dbReference type="Proteomes" id="UP001550739"/>
    </source>
</evidence>
<dbReference type="Proteomes" id="UP001550739">
    <property type="component" value="Unassembled WGS sequence"/>
</dbReference>
<dbReference type="EMBL" id="JBEZVE010000062">
    <property type="protein sequence ID" value="MEU3787962.1"/>
    <property type="molecule type" value="Genomic_DNA"/>
</dbReference>
<reference evidence="1 2" key="1">
    <citation type="submission" date="2024-06" db="EMBL/GenBank/DDBJ databases">
        <title>The Natural Products Discovery Center: Release of the First 8490 Sequenced Strains for Exploring Actinobacteria Biosynthetic Diversity.</title>
        <authorList>
            <person name="Kalkreuter E."/>
            <person name="Kautsar S.A."/>
            <person name="Yang D."/>
            <person name="Bader C.D."/>
            <person name="Teijaro C.N."/>
            <person name="Fluegel L."/>
            <person name="Davis C.M."/>
            <person name="Simpson J.R."/>
            <person name="Lauterbach L."/>
            <person name="Steele A.D."/>
            <person name="Gui C."/>
            <person name="Meng S."/>
            <person name="Li G."/>
            <person name="Viehrig K."/>
            <person name="Ye F."/>
            <person name="Su P."/>
            <person name="Kiefer A.F."/>
            <person name="Nichols A."/>
            <person name="Cepeda A.J."/>
            <person name="Yan W."/>
            <person name="Fan B."/>
            <person name="Jiang Y."/>
            <person name="Adhikari A."/>
            <person name="Zheng C.-J."/>
            <person name="Schuster L."/>
            <person name="Cowan T.M."/>
            <person name="Smanski M.J."/>
            <person name="Chevrette M.G."/>
            <person name="De Carvalho L.P.S."/>
            <person name="Shen B."/>
        </authorList>
    </citation>
    <scope>NUCLEOTIDE SEQUENCE [LARGE SCALE GENOMIC DNA]</scope>
    <source>
        <strain evidence="1 2">NPDC033843</strain>
    </source>
</reference>
<evidence type="ECO:0000313" key="1">
    <source>
        <dbReference type="EMBL" id="MEU3787962.1"/>
    </source>
</evidence>
<comment type="caution">
    <text evidence="1">The sequence shown here is derived from an EMBL/GenBank/DDBJ whole genome shotgun (WGS) entry which is preliminary data.</text>
</comment>
<accession>A0ABV2ZZF2</accession>
<gene>
    <name evidence="1" type="ORF">AB0E89_46960</name>
</gene>
<keyword evidence="2" id="KW-1185">Reference proteome</keyword>
<proteinExistence type="predicted"/>
<dbReference type="RefSeq" id="WP_361710645.1">
    <property type="nucleotide sequence ID" value="NZ_JBEZVE010000062.1"/>
</dbReference>
<name>A0ABV2ZZF2_9ACTN</name>
<protein>
    <submittedName>
        <fullName evidence="1">Uncharacterized protein</fullName>
    </submittedName>
</protein>
<sequence length="43" mass="4715">MATPACEDDALALFPEVFRTRGRLHLALDSKTSTISSSNHRAQ</sequence>
<organism evidence="1 2">
    <name type="scientific">Streptomyces sp. 900129855</name>
    <dbReference type="NCBI Taxonomy" id="3155129"/>
    <lineage>
        <taxon>Bacteria</taxon>
        <taxon>Bacillati</taxon>
        <taxon>Actinomycetota</taxon>
        <taxon>Actinomycetes</taxon>
        <taxon>Kitasatosporales</taxon>
        <taxon>Streptomycetaceae</taxon>
        <taxon>Streptomyces</taxon>
    </lineage>
</organism>